<gene>
    <name evidence="2" type="ORF">BQ8482_120106</name>
</gene>
<dbReference type="AlphaFoldDB" id="A0A2P9AFZ2"/>
<dbReference type="Proteomes" id="UP000245698">
    <property type="component" value="Unassembled WGS sequence"/>
</dbReference>
<evidence type="ECO:0000313" key="3">
    <source>
        <dbReference type="Proteomes" id="UP000245698"/>
    </source>
</evidence>
<name>A0A2P9AFZ2_9HYPH</name>
<dbReference type="EMBL" id="FUIG01000018">
    <property type="protein sequence ID" value="SJM30051.1"/>
    <property type="molecule type" value="Genomic_DNA"/>
</dbReference>
<keyword evidence="3" id="KW-1185">Reference proteome</keyword>
<accession>A0A2P9AFZ2</accession>
<feature type="region of interest" description="Disordered" evidence="1">
    <location>
        <begin position="22"/>
        <end position="63"/>
    </location>
</feature>
<protein>
    <submittedName>
        <fullName evidence="2">Uncharacterized protein</fullName>
    </submittedName>
</protein>
<evidence type="ECO:0000256" key="1">
    <source>
        <dbReference type="SAM" id="MobiDB-lite"/>
    </source>
</evidence>
<evidence type="ECO:0000313" key="2">
    <source>
        <dbReference type="EMBL" id="SJM30051.1"/>
    </source>
</evidence>
<sequence length="140" mass="15745">MERTSCRCRRWPLICLPASSSREERARPQRWRPPLPVLHGERVGVRGSANAGKSEGKSKPEAIAPIEGLGRLDYFPAAATRHARRHRRRGFLQPRLLGNRLTVDPRTLTPLVLVRIQVPQPSNFKHLATKTAKNHVAKGV</sequence>
<reference evidence="3" key="1">
    <citation type="submission" date="2016-12" db="EMBL/GenBank/DDBJ databases">
        <authorList>
            <person name="Brunel B."/>
        </authorList>
    </citation>
    <scope>NUCLEOTIDE SEQUENCE [LARGE SCALE GENOMIC DNA]</scope>
</reference>
<proteinExistence type="predicted"/>
<organism evidence="2 3">
    <name type="scientific">Mesorhizobium delmotii</name>
    <dbReference type="NCBI Taxonomy" id="1631247"/>
    <lineage>
        <taxon>Bacteria</taxon>
        <taxon>Pseudomonadati</taxon>
        <taxon>Pseudomonadota</taxon>
        <taxon>Alphaproteobacteria</taxon>
        <taxon>Hyphomicrobiales</taxon>
        <taxon>Phyllobacteriaceae</taxon>
        <taxon>Mesorhizobium</taxon>
    </lineage>
</organism>